<gene>
    <name evidence="6" type="ORF">GS601_14115</name>
</gene>
<dbReference type="AlphaFoldDB" id="A0A8J7Z352"/>
<reference evidence="6" key="1">
    <citation type="submission" date="2019-12" db="EMBL/GenBank/DDBJ databases">
        <title>High-Quality draft genome sequences of three cyanobacteria isolated from the limestone walls of the Old Cathedral of Coimbra.</title>
        <authorList>
            <person name="Tiago I."/>
            <person name="Soares F."/>
            <person name="Portugal A."/>
        </authorList>
    </citation>
    <scope>NUCLEOTIDE SEQUENCE</scope>
    <source>
        <strain evidence="6">A</strain>
    </source>
</reference>
<dbReference type="Gene3D" id="3.40.50.300">
    <property type="entry name" value="P-loop containing nucleotide triphosphate hydrolases"/>
    <property type="match status" value="2"/>
</dbReference>
<protein>
    <recommendedName>
        <fullName evidence="3">Nuclease SbcCD subunit C</fullName>
    </recommendedName>
</protein>
<keyword evidence="4" id="KW-0175">Coiled coil</keyword>
<dbReference type="InterPro" id="IPR027417">
    <property type="entry name" value="P-loop_NTPase"/>
</dbReference>
<accession>A0A8J7Z352</accession>
<feature type="coiled-coil region" evidence="4">
    <location>
        <begin position="173"/>
        <end position="283"/>
    </location>
</feature>
<dbReference type="Gene3D" id="1.10.287.660">
    <property type="entry name" value="Helix hairpin bin"/>
    <property type="match status" value="1"/>
</dbReference>
<comment type="subunit">
    <text evidence="2">Heterodimer of SbcC and SbcD.</text>
</comment>
<dbReference type="Pfam" id="PF13558">
    <property type="entry name" value="SbcC_Walker_B"/>
    <property type="match status" value="1"/>
</dbReference>
<dbReference type="SUPFAM" id="SSF75712">
    <property type="entry name" value="Rad50 coiled-coil Zn hook"/>
    <property type="match status" value="1"/>
</dbReference>
<dbReference type="RefSeq" id="WP_162423931.1">
    <property type="nucleotide sequence ID" value="NZ_WVIE01000015.1"/>
</dbReference>
<comment type="caution">
    <text evidence="6">The sequence shown here is derived from an EMBL/GenBank/DDBJ whole genome shotgun (WGS) entry which is preliminary data.</text>
</comment>
<organism evidence="6 7">
    <name type="scientific">Myxacorys almedinensis A</name>
    <dbReference type="NCBI Taxonomy" id="2690445"/>
    <lineage>
        <taxon>Bacteria</taxon>
        <taxon>Bacillati</taxon>
        <taxon>Cyanobacteriota</taxon>
        <taxon>Cyanophyceae</taxon>
        <taxon>Leptolyngbyales</taxon>
        <taxon>Leptolyngbyaceae</taxon>
        <taxon>Myxacorys</taxon>
        <taxon>Myxacorys almedinensis</taxon>
    </lineage>
</organism>
<comment type="similarity">
    <text evidence="1">Belongs to the SMC family. SbcC subfamily.</text>
</comment>
<proteinExistence type="inferred from homology"/>
<evidence type="ECO:0000256" key="3">
    <source>
        <dbReference type="ARBA" id="ARBA00013368"/>
    </source>
</evidence>
<dbReference type="Gene3D" id="1.10.287.510">
    <property type="entry name" value="Helix hairpin bin"/>
    <property type="match status" value="1"/>
</dbReference>
<evidence type="ECO:0000259" key="5">
    <source>
        <dbReference type="Pfam" id="PF13476"/>
    </source>
</evidence>
<dbReference type="PANTHER" id="PTHR32114:SF2">
    <property type="entry name" value="ABC TRANSPORTER ABCH.3"/>
    <property type="match status" value="1"/>
</dbReference>
<dbReference type="GO" id="GO:0016887">
    <property type="term" value="F:ATP hydrolysis activity"/>
    <property type="evidence" value="ECO:0007669"/>
    <property type="project" value="InterPro"/>
</dbReference>
<evidence type="ECO:0000313" key="7">
    <source>
        <dbReference type="Proteomes" id="UP000646053"/>
    </source>
</evidence>
<dbReference type="PANTHER" id="PTHR32114">
    <property type="entry name" value="ABC TRANSPORTER ABCH.3"/>
    <property type="match status" value="1"/>
</dbReference>
<dbReference type="GO" id="GO:0006302">
    <property type="term" value="P:double-strand break repair"/>
    <property type="evidence" value="ECO:0007669"/>
    <property type="project" value="InterPro"/>
</dbReference>
<name>A0A8J7Z352_9CYAN</name>
<feature type="coiled-coil region" evidence="4">
    <location>
        <begin position="845"/>
        <end position="872"/>
    </location>
</feature>
<evidence type="ECO:0000256" key="2">
    <source>
        <dbReference type="ARBA" id="ARBA00011322"/>
    </source>
</evidence>
<feature type="domain" description="Rad50/SbcC-type AAA" evidence="5">
    <location>
        <begin position="5"/>
        <end position="240"/>
    </location>
</feature>
<dbReference type="InterPro" id="IPR038729">
    <property type="entry name" value="Rad50/SbcC_AAA"/>
</dbReference>
<evidence type="ECO:0000256" key="4">
    <source>
        <dbReference type="SAM" id="Coils"/>
    </source>
</evidence>
<dbReference type="InterPro" id="IPR029012">
    <property type="entry name" value="Helix_hairpin_bin_sf"/>
</dbReference>
<sequence length="1049" mass="121072">MIPRSLTLRNFLSYREATLDFRGLHTACVCGANGAGKSSLLEAIAWAIWGESRVSSEDDVIHIGTKEATVEFIFSLHQQTYRVVRSRHRSQGVSLEFQIAQDPDGSQLRSLSAKTIRATQQLVFDHLKLDYDTFVNSAYLRQGRADEFMLKRPAERKQILADLLKLQQYDDLAEQSKDQSRQFKGQVELLERNLAYTEAQLQQRGAIAQERLELETVLQQMQATQAASTEHLQHLQAQQQQRQHYQQQLTWQQQQQRNLSQDCQRLQKELAQAQQQQQNLDIVLSQEGAIAAGYSHWQTLQAQEETLATKFQAHQVAQAQRQHYQQQQSEKLNLLHNQLQQLCTQDAAFEEQLQEIERSLAKEAEISAGVSQLQEARSQLQRLDQRQLEAMPLLQRRQQLQATFDRASTRLSARLDELRTSLQQLHPHQQRQPHLQKAAVEIALRIEELEKLQAYQEQVRDKGLERRAFMERLQAQQRSYETQIAEIDHKIRLLQAEHLPSQAIEGHQGVASEWRATAEGADAQTVTVTKLKPLNLHPQPFPPCPLCSRPLDEHHWQLVQQKHQEQKQEVLAQVWVVREQLTVSEREIQVLRQEYVEIDQKLKHYGQTLERRGQLQEQLQTTAEVQKKLEQLTAEAMQVDSTLKSGEFEKDVQQELELLNQSLQQINYDERDHALARGAVDRWRWAEIKFVEIKQARKRQEQIANRQPALRSQITTLEQQIEALKHHLAIALAERDRQIADIGYNLDQHNAIRTALRNAQSWQLRHQELRQAQQHYPQAQQRSQDLSQTLQVRLNDLTTITHQCQELIRYLEQTPDLASPIHTVEQQIQQQRLQLDQHIVQLGRVQQQQQQQEALSRDYEALTMQLHTARQQSRVYQELAQAFGKNGIQALMIENILPQLEAATNQILSRLSANQLHVQFATQRARHAKSKITKAMETLDILIADAHGTRPYETYSGGEAFRVNFAVRLALARLLSQRAGTALQMLIVDEGFGTQDQDGCDRLIAAINAIAPEFACILTITHMPYFREAFQARIEVAKTQDGSQIDLCL</sequence>
<evidence type="ECO:0000256" key="1">
    <source>
        <dbReference type="ARBA" id="ARBA00006930"/>
    </source>
</evidence>
<evidence type="ECO:0000313" key="6">
    <source>
        <dbReference type="EMBL" id="NDJ18415.1"/>
    </source>
</evidence>
<dbReference type="Proteomes" id="UP000646053">
    <property type="component" value="Unassembled WGS sequence"/>
</dbReference>
<dbReference type="EMBL" id="WVIE01000015">
    <property type="protein sequence ID" value="NDJ18415.1"/>
    <property type="molecule type" value="Genomic_DNA"/>
</dbReference>
<keyword evidence="7" id="KW-1185">Reference proteome</keyword>
<dbReference type="SUPFAM" id="SSF52540">
    <property type="entry name" value="P-loop containing nucleoside triphosphate hydrolases"/>
    <property type="match status" value="2"/>
</dbReference>
<feature type="coiled-coil region" evidence="4">
    <location>
        <begin position="581"/>
        <end position="635"/>
    </location>
</feature>
<dbReference type="Pfam" id="PF13476">
    <property type="entry name" value="AAA_23"/>
    <property type="match status" value="1"/>
</dbReference>